<evidence type="ECO:0000313" key="19">
    <source>
        <dbReference type="Proteomes" id="UP000247555"/>
    </source>
</evidence>
<dbReference type="InterPro" id="IPR024564">
    <property type="entry name" value="Nase_Mo-Fe_CF_bsu_N"/>
</dbReference>
<dbReference type="NCBIfam" id="TIGR01286">
    <property type="entry name" value="nifK"/>
    <property type="match status" value="1"/>
</dbReference>
<evidence type="ECO:0000256" key="15">
    <source>
        <dbReference type="RuleBase" id="RU364127"/>
    </source>
</evidence>
<comment type="catalytic activity">
    <reaction evidence="13 15">
        <text>N2 + 8 reduced [2Fe-2S]-[ferredoxin] + 16 ATP + 16 H2O = H2 + 8 oxidized [2Fe-2S]-[ferredoxin] + 2 NH4(+) + 16 ADP + 16 phosphate + 6 H(+)</text>
        <dbReference type="Rhea" id="RHEA:21448"/>
        <dbReference type="Rhea" id="RHEA-COMP:10000"/>
        <dbReference type="Rhea" id="RHEA-COMP:10001"/>
        <dbReference type="ChEBI" id="CHEBI:15377"/>
        <dbReference type="ChEBI" id="CHEBI:15378"/>
        <dbReference type="ChEBI" id="CHEBI:17997"/>
        <dbReference type="ChEBI" id="CHEBI:18276"/>
        <dbReference type="ChEBI" id="CHEBI:28938"/>
        <dbReference type="ChEBI" id="CHEBI:30616"/>
        <dbReference type="ChEBI" id="CHEBI:33737"/>
        <dbReference type="ChEBI" id="CHEBI:33738"/>
        <dbReference type="ChEBI" id="CHEBI:43474"/>
        <dbReference type="ChEBI" id="CHEBI:456216"/>
        <dbReference type="EC" id="1.18.6.1"/>
    </reaction>
</comment>
<comment type="caution">
    <text evidence="18">The sequence shown here is derived from an EMBL/GenBank/DDBJ whole genome shotgun (WGS) entry which is preliminary data.</text>
</comment>
<evidence type="ECO:0000313" key="18">
    <source>
        <dbReference type="EMBL" id="PXX80874.1"/>
    </source>
</evidence>
<dbReference type="PROSITE" id="PS00090">
    <property type="entry name" value="NITROGENASE_1_2"/>
    <property type="match status" value="1"/>
</dbReference>
<feature type="domain" description="Nitrogenase/oxidoreductase component 1" evidence="16">
    <location>
        <begin position="69"/>
        <end position="500"/>
    </location>
</feature>
<keyword evidence="9 15" id="KW-0560">Oxidoreductase</keyword>
<dbReference type="EMBL" id="QJKI01000003">
    <property type="protein sequence ID" value="PXX80874.1"/>
    <property type="molecule type" value="Genomic_DNA"/>
</dbReference>
<dbReference type="GO" id="GO:0051536">
    <property type="term" value="F:iron-sulfur cluster binding"/>
    <property type="evidence" value="ECO:0007669"/>
    <property type="project" value="UniProtKB-KW"/>
</dbReference>
<protein>
    <recommendedName>
        <fullName evidence="5 15">Nitrogenase molybdenum-iron protein beta chain</fullName>
        <ecNumber evidence="4 15">1.18.6.1</ecNumber>
    </recommendedName>
    <alternativeName>
        <fullName evidence="15">Dinitrogenase</fullName>
    </alternativeName>
</protein>
<dbReference type="GO" id="GO:0016612">
    <property type="term" value="C:molybdenum-iron nitrogenase complex"/>
    <property type="evidence" value="ECO:0007669"/>
    <property type="project" value="InterPro"/>
</dbReference>
<dbReference type="Pfam" id="PF00148">
    <property type="entry name" value="Oxidored_nitro"/>
    <property type="match status" value="1"/>
</dbReference>
<keyword evidence="12 14" id="KW-0535">Nitrogen fixation</keyword>
<dbReference type="PROSITE" id="PS00699">
    <property type="entry name" value="NITROGENASE_1_1"/>
    <property type="match status" value="1"/>
</dbReference>
<dbReference type="Gene3D" id="3.40.50.1980">
    <property type="entry name" value="Nitrogenase molybdenum iron protein domain"/>
    <property type="match status" value="3"/>
</dbReference>
<organism evidence="18 19">
    <name type="scientific">Rivihabitans pingtungensis</name>
    <dbReference type="NCBI Taxonomy" id="1054498"/>
    <lineage>
        <taxon>Bacteria</taxon>
        <taxon>Pseudomonadati</taxon>
        <taxon>Pseudomonadota</taxon>
        <taxon>Betaproteobacteria</taxon>
        <taxon>Neisseriales</taxon>
        <taxon>Aquaspirillaceae</taxon>
        <taxon>Rivihabitans</taxon>
    </lineage>
</organism>
<evidence type="ECO:0000256" key="12">
    <source>
        <dbReference type="ARBA" id="ARBA00023231"/>
    </source>
</evidence>
<keyword evidence="19" id="KW-1185">Reference proteome</keyword>
<dbReference type="InterPro" id="IPR000318">
    <property type="entry name" value="Nase_comp1_CS"/>
</dbReference>
<dbReference type="Gene3D" id="1.20.89.10">
    <property type="entry name" value="Nitrogenase Molybdenum-iron Protein, subunit B, domain 4"/>
    <property type="match status" value="1"/>
</dbReference>
<comment type="subunit">
    <text evidence="3 15">Tetramer of two alpha and two beta chains. Forms complex with the iron protein (nitrogenase component 2).</text>
</comment>
<evidence type="ECO:0000259" key="17">
    <source>
        <dbReference type="Pfam" id="PF11844"/>
    </source>
</evidence>
<dbReference type="SUPFAM" id="SSF53807">
    <property type="entry name" value="Helical backbone' metal receptor"/>
    <property type="match status" value="1"/>
</dbReference>
<dbReference type="InterPro" id="IPR005976">
    <property type="entry name" value="Nase_Mo-Fe_CF_bsu"/>
</dbReference>
<dbReference type="CDD" id="cd01974">
    <property type="entry name" value="Nitrogenase_MoFe_beta"/>
    <property type="match status" value="1"/>
</dbReference>
<evidence type="ECO:0000256" key="7">
    <source>
        <dbReference type="ARBA" id="ARBA00022741"/>
    </source>
</evidence>
<evidence type="ECO:0000256" key="6">
    <source>
        <dbReference type="ARBA" id="ARBA00022723"/>
    </source>
</evidence>
<evidence type="ECO:0000256" key="8">
    <source>
        <dbReference type="ARBA" id="ARBA00022840"/>
    </source>
</evidence>
<dbReference type="GO" id="GO:0005524">
    <property type="term" value="F:ATP binding"/>
    <property type="evidence" value="ECO:0007669"/>
    <property type="project" value="UniProtKB-KW"/>
</dbReference>
<evidence type="ECO:0000256" key="13">
    <source>
        <dbReference type="ARBA" id="ARBA00047967"/>
    </source>
</evidence>
<keyword evidence="7 15" id="KW-0547">Nucleotide-binding</keyword>
<evidence type="ECO:0000256" key="4">
    <source>
        <dbReference type="ARBA" id="ARBA00012773"/>
    </source>
</evidence>
<evidence type="ECO:0000256" key="3">
    <source>
        <dbReference type="ARBA" id="ARBA00011462"/>
    </source>
</evidence>
<dbReference type="GO" id="GO:0046872">
    <property type="term" value="F:metal ion binding"/>
    <property type="evidence" value="ECO:0007669"/>
    <property type="project" value="UniProtKB-KW"/>
</dbReference>
<evidence type="ECO:0000256" key="5">
    <source>
        <dbReference type="ARBA" id="ARBA00014775"/>
    </source>
</evidence>
<gene>
    <name evidence="18" type="ORF">DFR34_103217</name>
</gene>
<dbReference type="GO" id="GO:0016163">
    <property type="term" value="F:nitrogenase activity"/>
    <property type="evidence" value="ECO:0007669"/>
    <property type="project" value="UniProtKB-EC"/>
</dbReference>
<comment type="similarity">
    <text evidence="2 14">Belongs to the NifD/NifK/NifE/NifN family.</text>
</comment>
<evidence type="ECO:0000256" key="10">
    <source>
        <dbReference type="ARBA" id="ARBA00023004"/>
    </source>
</evidence>
<dbReference type="InterPro" id="IPR000510">
    <property type="entry name" value="Nase/OxRdtase_comp1"/>
</dbReference>
<dbReference type="AlphaFoldDB" id="A0A318KSM9"/>
<reference evidence="18 19" key="1">
    <citation type="submission" date="2018-05" db="EMBL/GenBank/DDBJ databases">
        <title>Genomic Encyclopedia of Type Strains, Phase IV (KMG-IV): sequencing the most valuable type-strain genomes for metagenomic binning, comparative biology and taxonomic classification.</title>
        <authorList>
            <person name="Goeker M."/>
        </authorList>
    </citation>
    <scope>NUCLEOTIDE SEQUENCE [LARGE SCALE GENOMIC DNA]</scope>
    <source>
        <strain evidence="18 19">DSM 29661</strain>
    </source>
</reference>
<dbReference type="EC" id="1.18.6.1" evidence="4 15"/>
<evidence type="ECO:0000256" key="11">
    <source>
        <dbReference type="ARBA" id="ARBA00023014"/>
    </source>
</evidence>
<dbReference type="PANTHER" id="PTHR33712">
    <property type="entry name" value="LIGHT-INDEPENDENT PROTOCHLOROPHYLLIDE REDUCTASE SUBUNIT B"/>
    <property type="match status" value="1"/>
</dbReference>
<sequence length="522" mass="58508">MQTVDKIKPCYPLFGDDDYKASLKAKRDLFEEGHGADKVYETFLWTTTKEYQDLNFQREALTVDPAKACQPLGAVLCSLGFEKTLPYVHGSQGCVAYFRSYFNRHFKEPIACVSDSMTEDAAVFGGQKNMFDGLENAKALYKPTMIAVSTTCMAEVIGDDLNAFINNAKKAGHIEQEYPVPFAHTPSFVGSHVTGWDNMMEGILRCFTLNKMEGKVVGSSGKVNVVPGFETYLGNYRVIKRMLGEMDVDYTMLSDPTEVLDTPADGEYRMYAGGTTIAEVEAAPNAATTLLLQPWHLEKTKKFVETTWNHDVPKLNIPMGVDWTDELLMKVSEVTGKPIPDSLAKERGRCMDLISDSHAWLHGKKFAVYGDPDFVLGMVKILLECGAEPTHILAHNGNKRWAKGVQKLLDSSPFGVNGKVYVGNDLWHLRSLCFTDKPDFLIGNSYGKYIQRDTKHKGDEFEVPLIRLGFPIFDRHHLHRMTTMGYEGAMYVVTTLVNAVLEQLDRETLGMGTTDYNFDLVR</sequence>
<feature type="domain" description="Nitrogenase molybdenum-iron protein beta chain N-terminal" evidence="17">
    <location>
        <begin position="2"/>
        <end position="55"/>
    </location>
</feature>
<evidence type="ECO:0000259" key="16">
    <source>
        <dbReference type="Pfam" id="PF00148"/>
    </source>
</evidence>
<dbReference type="InterPro" id="IPR050152">
    <property type="entry name" value="ChlB/BchB/BchZ"/>
</dbReference>
<comment type="cofactor">
    <cofactor evidence="15">
        <name>[8Fe-7S] cluster</name>
        <dbReference type="ChEBI" id="CHEBI:21143"/>
    </cofactor>
    <text evidence="15">Binds 1 [8Fe-7S] cluster per heterodimer.</text>
</comment>
<keyword evidence="6 15" id="KW-0479">Metal-binding</keyword>
<name>A0A318KSM9_9NEIS</name>
<dbReference type="Proteomes" id="UP000247555">
    <property type="component" value="Unassembled WGS sequence"/>
</dbReference>
<evidence type="ECO:0000256" key="14">
    <source>
        <dbReference type="RuleBase" id="RU004021"/>
    </source>
</evidence>
<dbReference type="RefSeq" id="WP_312264133.1">
    <property type="nucleotide sequence ID" value="NZ_DALYFX010000105.1"/>
</dbReference>
<comment type="function">
    <text evidence="1 15">This molybdenum-iron protein is part of the nitrogenase complex that catalyzes the key enzymatic reactions in nitrogen fixation.</text>
</comment>
<accession>A0A318KSM9</accession>
<evidence type="ECO:0000256" key="1">
    <source>
        <dbReference type="ARBA" id="ARBA00002621"/>
    </source>
</evidence>
<keyword evidence="8 15" id="KW-0067">ATP-binding</keyword>
<keyword evidence="11 15" id="KW-0411">Iron-sulfur</keyword>
<dbReference type="Pfam" id="PF11844">
    <property type="entry name" value="DUF3364"/>
    <property type="match status" value="1"/>
</dbReference>
<keyword evidence="10 15" id="KW-0408">Iron</keyword>
<evidence type="ECO:0000256" key="2">
    <source>
        <dbReference type="ARBA" id="ARBA00011002"/>
    </source>
</evidence>
<dbReference type="PANTHER" id="PTHR33712:SF7">
    <property type="entry name" value="LIGHT-INDEPENDENT PROTOCHLOROPHYLLIDE REDUCTASE SUBUNIT B"/>
    <property type="match status" value="1"/>
</dbReference>
<evidence type="ECO:0000256" key="9">
    <source>
        <dbReference type="ARBA" id="ARBA00023002"/>
    </source>
</evidence>
<proteinExistence type="inferred from homology"/>